<dbReference type="PANTHER" id="PTHR16127">
    <property type="entry name" value="TAXILIN"/>
    <property type="match status" value="1"/>
</dbReference>
<dbReference type="PANTHER" id="PTHR16127:SF13">
    <property type="entry name" value="GH01188P"/>
    <property type="match status" value="1"/>
</dbReference>
<evidence type="ECO:0000313" key="5">
    <source>
        <dbReference type="Proteomes" id="UP000070444"/>
    </source>
</evidence>
<evidence type="ECO:0000256" key="1">
    <source>
        <dbReference type="ARBA" id="ARBA00009550"/>
    </source>
</evidence>
<accession>A0A137P3R6</accession>
<protein>
    <submittedName>
        <fullName evidence="4">Uncharacterized protein</fullName>
    </submittedName>
</protein>
<dbReference type="Proteomes" id="UP000070444">
    <property type="component" value="Unassembled WGS sequence"/>
</dbReference>
<evidence type="ECO:0000256" key="2">
    <source>
        <dbReference type="SAM" id="Coils"/>
    </source>
</evidence>
<feature type="region of interest" description="Disordered" evidence="3">
    <location>
        <begin position="451"/>
        <end position="475"/>
    </location>
</feature>
<organism evidence="4 5">
    <name type="scientific">Conidiobolus coronatus (strain ATCC 28846 / CBS 209.66 / NRRL 28638)</name>
    <name type="common">Delacroixia coronata</name>
    <dbReference type="NCBI Taxonomy" id="796925"/>
    <lineage>
        <taxon>Eukaryota</taxon>
        <taxon>Fungi</taxon>
        <taxon>Fungi incertae sedis</taxon>
        <taxon>Zoopagomycota</taxon>
        <taxon>Entomophthoromycotina</taxon>
        <taxon>Entomophthoromycetes</taxon>
        <taxon>Entomophthorales</taxon>
        <taxon>Ancylistaceae</taxon>
        <taxon>Conidiobolus</taxon>
    </lineage>
</organism>
<evidence type="ECO:0000256" key="3">
    <source>
        <dbReference type="SAM" id="MobiDB-lite"/>
    </source>
</evidence>
<dbReference type="OrthoDB" id="425555at2759"/>
<dbReference type="Pfam" id="PF09728">
    <property type="entry name" value="Taxilin"/>
    <property type="match status" value="1"/>
</dbReference>
<dbReference type="InterPro" id="IPR026183">
    <property type="entry name" value="Taxilin_fam"/>
</dbReference>
<dbReference type="GO" id="GO:0019905">
    <property type="term" value="F:syntaxin binding"/>
    <property type="evidence" value="ECO:0007669"/>
    <property type="project" value="InterPro"/>
</dbReference>
<sequence length="475" mass="54206">MSKANNNNANNLPEASTSANSVDPILSIDHFLANLSIETNQYQKRTNIQDLLQLNEEDSQLDRNSKIYLESIINLNSNNNGNGGNGNNGGNSKKNPFINPIKNISTPLKNITDELDLVMDSCSSPEERAKLCHQMCQDLLESSLKSEIEICNLKTELEKIFKEKELAKEAMKKSEGARNQLIDIAKELRKENIHIRAYKTTLQQIEKPLAKDDYFQKMKNDFDSLQNHFNSRGRHFNCVIKSKEIDIAILRRKLRQKELLYFQETSKVKELQELLSQSTVAELETRKQLEAYMLKFREVEDTLSRNMLLQQNFRSELDMILKKCGMLEKESKQKLGQINLNQQKLVNNEGSEEVQQKTKLDIEQLEKKCSKLEDIIKSLQEQRVKDSIIEKQKDEMILNLTKQLKSVESSKCNSCASSSNKLTNFSNGGTSLNGGSIEVKFENGGINPLALPPGMNNRKIKTPKSQFYPNDTSKH</sequence>
<comment type="similarity">
    <text evidence="1">Belongs to the taxilin family.</text>
</comment>
<reference evidence="4 5" key="1">
    <citation type="journal article" date="2015" name="Genome Biol. Evol.">
        <title>Phylogenomic analyses indicate that early fungi evolved digesting cell walls of algal ancestors of land plants.</title>
        <authorList>
            <person name="Chang Y."/>
            <person name="Wang S."/>
            <person name="Sekimoto S."/>
            <person name="Aerts A.L."/>
            <person name="Choi C."/>
            <person name="Clum A."/>
            <person name="LaButti K.M."/>
            <person name="Lindquist E.A."/>
            <person name="Yee Ngan C."/>
            <person name="Ohm R.A."/>
            <person name="Salamov A.A."/>
            <person name="Grigoriev I.V."/>
            <person name="Spatafora J.W."/>
            <person name="Berbee M.L."/>
        </authorList>
    </citation>
    <scope>NUCLEOTIDE SEQUENCE [LARGE SCALE GENOMIC DNA]</scope>
    <source>
        <strain evidence="4 5">NRRL 28638</strain>
    </source>
</reference>
<name>A0A137P3R6_CONC2</name>
<keyword evidence="2" id="KW-0175">Coiled coil</keyword>
<keyword evidence="5" id="KW-1185">Reference proteome</keyword>
<evidence type="ECO:0000313" key="4">
    <source>
        <dbReference type="EMBL" id="KXN69665.1"/>
    </source>
</evidence>
<dbReference type="AlphaFoldDB" id="A0A137P3R6"/>
<dbReference type="EMBL" id="KQ964527">
    <property type="protein sequence ID" value="KXN69665.1"/>
    <property type="molecule type" value="Genomic_DNA"/>
</dbReference>
<dbReference type="STRING" id="796925.A0A137P3R6"/>
<gene>
    <name evidence="4" type="ORF">CONCODRAFT_79221</name>
</gene>
<feature type="coiled-coil region" evidence="2">
    <location>
        <begin position="348"/>
        <end position="382"/>
    </location>
</feature>
<feature type="compositionally biased region" description="Polar residues" evidence="3">
    <location>
        <begin position="463"/>
        <end position="475"/>
    </location>
</feature>
<proteinExistence type="inferred from homology"/>